<gene>
    <name evidence="2" type="ORF">C1H46_014422</name>
</gene>
<organism evidence="2 3">
    <name type="scientific">Malus baccata</name>
    <name type="common">Siberian crab apple</name>
    <name type="synonym">Pyrus baccata</name>
    <dbReference type="NCBI Taxonomy" id="106549"/>
    <lineage>
        <taxon>Eukaryota</taxon>
        <taxon>Viridiplantae</taxon>
        <taxon>Streptophyta</taxon>
        <taxon>Embryophyta</taxon>
        <taxon>Tracheophyta</taxon>
        <taxon>Spermatophyta</taxon>
        <taxon>Magnoliopsida</taxon>
        <taxon>eudicotyledons</taxon>
        <taxon>Gunneridae</taxon>
        <taxon>Pentapetalae</taxon>
        <taxon>rosids</taxon>
        <taxon>fabids</taxon>
        <taxon>Rosales</taxon>
        <taxon>Rosaceae</taxon>
        <taxon>Amygdaloideae</taxon>
        <taxon>Maleae</taxon>
        <taxon>Malus</taxon>
    </lineage>
</organism>
<name>A0A540MMB1_MALBA</name>
<reference evidence="2 3" key="1">
    <citation type="journal article" date="2019" name="G3 (Bethesda)">
        <title>Sequencing of a Wild Apple (Malus baccata) Genome Unravels the Differences Between Cultivated and Wild Apple Species Regarding Disease Resistance and Cold Tolerance.</title>
        <authorList>
            <person name="Chen X."/>
        </authorList>
    </citation>
    <scope>NUCLEOTIDE SEQUENCE [LARGE SCALE GENOMIC DNA]</scope>
    <source>
        <strain evidence="3">cv. Shandingzi</strain>
        <tissue evidence="2">Leaves</tissue>
    </source>
</reference>
<dbReference type="AlphaFoldDB" id="A0A540MMB1"/>
<sequence length="80" mass="8701">MEGGNMPMSWVLGAKTNQGVILSLIHTIQVGKIIQISSGGSPNKPNNRVHLGSNLRDSTKGHMHPHNPKHNLPKPNQVRP</sequence>
<dbReference type="EMBL" id="VIEB01000225">
    <property type="protein sequence ID" value="TQD99918.1"/>
    <property type="molecule type" value="Genomic_DNA"/>
</dbReference>
<dbReference type="Proteomes" id="UP000315295">
    <property type="component" value="Unassembled WGS sequence"/>
</dbReference>
<accession>A0A540MMB1</accession>
<feature type="compositionally biased region" description="Basic residues" evidence="1">
    <location>
        <begin position="61"/>
        <end position="72"/>
    </location>
</feature>
<proteinExistence type="predicted"/>
<protein>
    <submittedName>
        <fullName evidence="2">Uncharacterized protein</fullName>
    </submittedName>
</protein>
<evidence type="ECO:0000256" key="1">
    <source>
        <dbReference type="SAM" id="MobiDB-lite"/>
    </source>
</evidence>
<keyword evidence="3" id="KW-1185">Reference proteome</keyword>
<comment type="caution">
    <text evidence="2">The sequence shown here is derived from an EMBL/GenBank/DDBJ whole genome shotgun (WGS) entry which is preliminary data.</text>
</comment>
<feature type="region of interest" description="Disordered" evidence="1">
    <location>
        <begin position="36"/>
        <end position="80"/>
    </location>
</feature>
<feature type="compositionally biased region" description="Polar residues" evidence="1">
    <location>
        <begin position="36"/>
        <end position="46"/>
    </location>
</feature>
<evidence type="ECO:0000313" key="2">
    <source>
        <dbReference type="EMBL" id="TQD99918.1"/>
    </source>
</evidence>
<evidence type="ECO:0000313" key="3">
    <source>
        <dbReference type="Proteomes" id="UP000315295"/>
    </source>
</evidence>